<geneLocation type="plasmid" evidence="7">
    <name>pNe-1</name>
</geneLocation>
<evidence type="ECO:0000313" key="7">
    <source>
        <dbReference type="EMBL" id="AKO69676.1"/>
    </source>
</evidence>
<dbReference type="RefSeq" id="WP_173026375.1">
    <property type="nucleotide sequence ID" value="NZ_KP738729.1"/>
</dbReference>
<protein>
    <submittedName>
        <fullName evidence="7">Putative DNA repair protein RadC</fullName>
    </submittedName>
</protein>
<dbReference type="Gene3D" id="3.40.140.10">
    <property type="entry name" value="Cytidine Deaminase, domain 2"/>
    <property type="match status" value="1"/>
</dbReference>
<dbReference type="InterPro" id="IPR037518">
    <property type="entry name" value="MPN"/>
</dbReference>
<keyword evidence="3" id="KW-0378">Hydrolase</keyword>
<keyword evidence="7" id="KW-0614">Plasmid</keyword>
<name>A0A0H4JMX7_9GAMM</name>
<dbReference type="CDD" id="cd08071">
    <property type="entry name" value="MPN_DUF2466"/>
    <property type="match status" value="1"/>
</dbReference>
<dbReference type="Pfam" id="PF04002">
    <property type="entry name" value="RadC"/>
    <property type="match status" value="1"/>
</dbReference>
<dbReference type="PANTHER" id="PTHR30471:SF3">
    <property type="entry name" value="UPF0758 PROTEIN YEES-RELATED"/>
    <property type="match status" value="1"/>
</dbReference>
<dbReference type="AlphaFoldDB" id="A0A0H4JMX7"/>
<reference evidence="7" key="1">
    <citation type="journal article" date="2015" name="Toxicon">
        <title>Production level of tetrodotoxin in Aeromonas is associated with the copy number of a plasmid.</title>
        <authorList>
            <person name="Liu J."/>
            <person name="Wei F."/>
            <person name="Lu Y."/>
            <person name="Ma T."/>
            <person name="Zhao J."/>
            <person name="Gong X."/>
            <person name="Bao B."/>
        </authorList>
    </citation>
    <scope>NUCLEOTIDE SEQUENCE</scope>
    <source>
        <strain evidence="7">Ne-1</strain>
        <plasmid evidence="7">pNe-1</plasmid>
    </source>
</reference>
<evidence type="ECO:0000256" key="5">
    <source>
        <dbReference type="ARBA" id="ARBA00023049"/>
    </source>
</evidence>
<keyword evidence="2" id="KW-0479">Metal-binding</keyword>
<dbReference type="GO" id="GO:0006508">
    <property type="term" value="P:proteolysis"/>
    <property type="evidence" value="ECO:0007669"/>
    <property type="project" value="UniProtKB-KW"/>
</dbReference>
<evidence type="ECO:0000256" key="1">
    <source>
        <dbReference type="ARBA" id="ARBA00022670"/>
    </source>
</evidence>
<keyword evidence="4" id="KW-0862">Zinc</keyword>
<dbReference type="InterPro" id="IPR001405">
    <property type="entry name" value="UPF0758"/>
</dbReference>
<dbReference type="PANTHER" id="PTHR30471">
    <property type="entry name" value="DNA REPAIR PROTEIN RADC"/>
    <property type="match status" value="1"/>
</dbReference>
<organism evidence="7">
    <name type="scientific">Aeromonas sp. Ne-1</name>
    <dbReference type="NCBI Taxonomy" id="1675689"/>
    <lineage>
        <taxon>Bacteria</taxon>
        <taxon>Pseudomonadati</taxon>
        <taxon>Pseudomonadota</taxon>
        <taxon>Gammaproteobacteria</taxon>
        <taxon>Aeromonadales</taxon>
        <taxon>Aeromonadaceae</taxon>
        <taxon>Aeromonas</taxon>
    </lineage>
</organism>
<dbReference type="PROSITE" id="PS50249">
    <property type="entry name" value="MPN"/>
    <property type="match status" value="1"/>
</dbReference>
<dbReference type="InterPro" id="IPR025657">
    <property type="entry name" value="RadC_JAB"/>
</dbReference>
<proteinExistence type="predicted"/>
<evidence type="ECO:0000256" key="3">
    <source>
        <dbReference type="ARBA" id="ARBA00022801"/>
    </source>
</evidence>
<sequence length="157" mass="17818">MEKILEIVKIKQVLKESEYQLQFNKINSPYDCEKIFSEVATNIIGDDDREIFLVMCLNTKHEINAIHRCSIGALSSAIVSPREVFKACILNNSSAFIVAHNHPSLSLEISNEDIAVTKRLQEAGELLGIELLDHLIVNMNGDFISLRDRGHMKIRRK</sequence>
<keyword evidence="5" id="KW-0482">Metalloprotease</keyword>
<dbReference type="GO" id="GO:0046872">
    <property type="term" value="F:metal ion binding"/>
    <property type="evidence" value="ECO:0007669"/>
    <property type="project" value="UniProtKB-KW"/>
</dbReference>
<feature type="domain" description="MPN" evidence="6">
    <location>
        <begin position="25"/>
        <end position="152"/>
    </location>
</feature>
<accession>A0A0H4JMX7</accession>
<evidence type="ECO:0000256" key="2">
    <source>
        <dbReference type="ARBA" id="ARBA00022723"/>
    </source>
</evidence>
<dbReference type="EMBL" id="KP738729">
    <property type="protein sequence ID" value="AKO69676.1"/>
    <property type="molecule type" value="Genomic_DNA"/>
</dbReference>
<evidence type="ECO:0000256" key="4">
    <source>
        <dbReference type="ARBA" id="ARBA00022833"/>
    </source>
</evidence>
<dbReference type="GO" id="GO:0008237">
    <property type="term" value="F:metallopeptidase activity"/>
    <property type="evidence" value="ECO:0007669"/>
    <property type="project" value="UniProtKB-KW"/>
</dbReference>
<keyword evidence="1" id="KW-0645">Protease</keyword>
<evidence type="ECO:0000259" key="6">
    <source>
        <dbReference type="PROSITE" id="PS50249"/>
    </source>
</evidence>